<keyword evidence="3" id="KW-1185">Reference proteome</keyword>
<proteinExistence type="predicted"/>
<evidence type="ECO:0000313" key="3">
    <source>
        <dbReference type="Proteomes" id="UP000186583"/>
    </source>
</evidence>
<comment type="caution">
    <text evidence="2">The sequence shown here is derived from an EMBL/GenBank/DDBJ whole genome shotgun (WGS) entry which is preliminary data.</text>
</comment>
<dbReference type="EMBL" id="MPGH01000037">
    <property type="protein sequence ID" value="OLN95385.1"/>
    <property type="molecule type" value="Genomic_DNA"/>
</dbReference>
<gene>
    <name evidence="2" type="ORF">CCHL11_04813</name>
</gene>
<dbReference type="OrthoDB" id="5215300at2759"/>
<protein>
    <submittedName>
        <fullName evidence="2">Uncharacterized protein</fullName>
    </submittedName>
</protein>
<feature type="region of interest" description="Disordered" evidence="1">
    <location>
        <begin position="315"/>
        <end position="346"/>
    </location>
</feature>
<sequence>MAVSDRLLQIKVLGNWQRQAATCFKTISRSCRFAAHQGAHKALESWYWNASFTKGHLRQWTVACRANGNINRKAHQYHNARQQRHVLLVLNTWRDESSNDWGASKLLTAAWVAEWHGLSHDHAGTRDRATGAWDVTLKSRYWSQWQTTLLQLKSREYVALNVREGNHKKLVRRLLLHWKGDRDLGGSTNLRTSLANSRRVAGNVVSSTRASLQLSRAVHERPIAPSGGGSRMQETGPTVEEEDHEAAGSGGDIDGVVVDTPTRWTGMASSVRLPSMTPFAPLPTPFERELRERYNRSMPTSTMESTGQLSRLSFRQAQRASMADIRRAAQENQGQRMEIGTGKGNE</sequence>
<dbReference type="AlphaFoldDB" id="A0A1Q8S1S0"/>
<accession>A0A1Q8S1S0</accession>
<evidence type="ECO:0000313" key="2">
    <source>
        <dbReference type="EMBL" id="OLN95385.1"/>
    </source>
</evidence>
<reference evidence="2 3" key="1">
    <citation type="submission" date="2016-11" db="EMBL/GenBank/DDBJ databases">
        <title>Draft Genome Assembly of Colletotrichum chlorophyti a pathogen of herbaceous plants.</title>
        <authorList>
            <person name="Gan P."/>
            <person name="Narusaka M."/>
            <person name="Tsushima A."/>
            <person name="Narusaka Y."/>
            <person name="Takano Y."/>
            <person name="Shirasu K."/>
        </authorList>
    </citation>
    <scope>NUCLEOTIDE SEQUENCE [LARGE SCALE GENOMIC DNA]</scope>
    <source>
        <strain evidence="2 3">NTL11</strain>
    </source>
</reference>
<name>A0A1Q8S1S0_9PEZI</name>
<dbReference type="STRING" id="708187.A0A1Q8S1S0"/>
<organism evidence="2 3">
    <name type="scientific">Colletotrichum chlorophyti</name>
    <dbReference type="NCBI Taxonomy" id="708187"/>
    <lineage>
        <taxon>Eukaryota</taxon>
        <taxon>Fungi</taxon>
        <taxon>Dikarya</taxon>
        <taxon>Ascomycota</taxon>
        <taxon>Pezizomycotina</taxon>
        <taxon>Sordariomycetes</taxon>
        <taxon>Hypocreomycetidae</taxon>
        <taxon>Glomerellales</taxon>
        <taxon>Glomerellaceae</taxon>
        <taxon>Colletotrichum</taxon>
    </lineage>
</organism>
<evidence type="ECO:0000256" key="1">
    <source>
        <dbReference type="SAM" id="MobiDB-lite"/>
    </source>
</evidence>
<dbReference type="Proteomes" id="UP000186583">
    <property type="component" value="Unassembled WGS sequence"/>
</dbReference>
<feature type="region of interest" description="Disordered" evidence="1">
    <location>
        <begin position="217"/>
        <end position="256"/>
    </location>
</feature>